<accession>A0A0G3H7H0</accession>
<feature type="transmembrane region" description="Helical" evidence="1">
    <location>
        <begin position="6"/>
        <end position="26"/>
    </location>
</feature>
<evidence type="ECO:0000313" key="3">
    <source>
        <dbReference type="Proteomes" id="UP000035540"/>
    </source>
</evidence>
<dbReference type="RefSeq" id="WP_047253531.1">
    <property type="nucleotide sequence ID" value="NZ_CP011545.1"/>
</dbReference>
<keyword evidence="1" id="KW-1133">Transmembrane helix</keyword>
<gene>
    <name evidence="2" type="ORF">CTEST_09580</name>
</gene>
<dbReference type="Proteomes" id="UP000035540">
    <property type="component" value="Chromosome"/>
</dbReference>
<dbReference type="STRING" id="136857.CTEST_09580"/>
<dbReference type="OrthoDB" id="3830242at2"/>
<evidence type="ECO:0000313" key="2">
    <source>
        <dbReference type="EMBL" id="AKK09341.1"/>
    </source>
</evidence>
<dbReference type="KEGG" id="cted:CTEST_09580"/>
<keyword evidence="3" id="KW-1185">Reference proteome</keyword>
<keyword evidence="1" id="KW-0812">Transmembrane</keyword>
<organism evidence="2 3">
    <name type="scientific">Corynebacterium testudinoris</name>
    <dbReference type="NCBI Taxonomy" id="136857"/>
    <lineage>
        <taxon>Bacteria</taxon>
        <taxon>Bacillati</taxon>
        <taxon>Actinomycetota</taxon>
        <taxon>Actinomycetes</taxon>
        <taxon>Mycobacteriales</taxon>
        <taxon>Corynebacteriaceae</taxon>
        <taxon>Corynebacterium</taxon>
    </lineage>
</organism>
<evidence type="ECO:0000256" key="1">
    <source>
        <dbReference type="SAM" id="Phobius"/>
    </source>
</evidence>
<dbReference type="EMBL" id="CP011545">
    <property type="protein sequence ID" value="AKK09341.1"/>
    <property type="molecule type" value="Genomic_DNA"/>
</dbReference>
<protein>
    <submittedName>
        <fullName evidence="2">Uncharacterized protein</fullName>
    </submittedName>
</protein>
<sequence>MKLNWWYVAVVPAVGFALAASSFRLVDVYLPTEYHRAQSAVAGEQLNFSQVATVEGEDYPIDAAITVTGVHRVRAADEPTMVAGTPIDVIAIDLDWAAAPEVPLNACSMRLVTKEGFEYVSSEQATSALATYSPALTQLSTCTPPDTPGPGYGVIDEAFGLFEDSAPRPETWSTTAYFIVPEGAQPASLQVRWVEPDYAEFTDLDVSGEVGLVLSEG</sequence>
<name>A0A0G3H7H0_9CORY</name>
<keyword evidence="1" id="KW-0472">Membrane</keyword>
<dbReference type="AlphaFoldDB" id="A0A0G3H7H0"/>
<dbReference type="PATRIC" id="fig|136857.5.peg.1901"/>
<reference evidence="3" key="2">
    <citation type="submission" date="2015-05" db="EMBL/GenBank/DDBJ databases">
        <title>Complete genome sequence of Corynebacterium testudinoris DSM 44614, recovered from necrotic lesions in the mouth of a tortoise.</title>
        <authorList>
            <person name="Ruckert C."/>
            <person name="Albersmeier A."/>
            <person name="Winkler A."/>
            <person name="Tauch A."/>
        </authorList>
    </citation>
    <scope>NUCLEOTIDE SEQUENCE [LARGE SCALE GENOMIC DNA]</scope>
    <source>
        <strain evidence="3">DSM 44614</strain>
    </source>
</reference>
<proteinExistence type="predicted"/>
<reference evidence="2 3" key="1">
    <citation type="journal article" date="2015" name="Genome Announc.">
        <title>Complete Genome Sequence of the Type Strain Corynebacterium testudinoris DSM 44614, Recovered from Necrotic Lesions in the Mouth of a Tortoise.</title>
        <authorList>
            <person name="Ruckert C."/>
            <person name="Kriete M."/>
            <person name="Jaenicke S."/>
            <person name="Winkler A."/>
            <person name="Tauch A."/>
        </authorList>
    </citation>
    <scope>NUCLEOTIDE SEQUENCE [LARGE SCALE GENOMIC DNA]</scope>
    <source>
        <strain evidence="2 3">DSM 44614</strain>
    </source>
</reference>